<gene>
    <name evidence="1" type="ORF">VNO77_15216</name>
</gene>
<evidence type="ECO:0000313" key="1">
    <source>
        <dbReference type="EMBL" id="KAK7344944.1"/>
    </source>
</evidence>
<dbReference type="Proteomes" id="UP001367508">
    <property type="component" value="Unassembled WGS sequence"/>
</dbReference>
<accession>A0AAN9QR43</accession>
<comment type="caution">
    <text evidence="1">The sequence shown here is derived from an EMBL/GenBank/DDBJ whole genome shotgun (WGS) entry which is preliminary data.</text>
</comment>
<organism evidence="1 2">
    <name type="scientific">Canavalia gladiata</name>
    <name type="common">Sword bean</name>
    <name type="synonym">Dolichos gladiatus</name>
    <dbReference type="NCBI Taxonomy" id="3824"/>
    <lineage>
        <taxon>Eukaryota</taxon>
        <taxon>Viridiplantae</taxon>
        <taxon>Streptophyta</taxon>
        <taxon>Embryophyta</taxon>
        <taxon>Tracheophyta</taxon>
        <taxon>Spermatophyta</taxon>
        <taxon>Magnoliopsida</taxon>
        <taxon>eudicotyledons</taxon>
        <taxon>Gunneridae</taxon>
        <taxon>Pentapetalae</taxon>
        <taxon>rosids</taxon>
        <taxon>fabids</taxon>
        <taxon>Fabales</taxon>
        <taxon>Fabaceae</taxon>
        <taxon>Papilionoideae</taxon>
        <taxon>50 kb inversion clade</taxon>
        <taxon>NPAAA clade</taxon>
        <taxon>indigoferoid/millettioid clade</taxon>
        <taxon>Phaseoleae</taxon>
        <taxon>Canavalia</taxon>
    </lineage>
</organism>
<dbReference type="AlphaFoldDB" id="A0AAN9QR43"/>
<proteinExistence type="predicted"/>
<keyword evidence="2" id="KW-1185">Reference proteome</keyword>
<protein>
    <submittedName>
        <fullName evidence="1">Uncharacterized protein</fullName>
    </submittedName>
</protein>
<evidence type="ECO:0000313" key="2">
    <source>
        <dbReference type="Proteomes" id="UP001367508"/>
    </source>
</evidence>
<dbReference type="EMBL" id="JAYMYQ010000003">
    <property type="protein sequence ID" value="KAK7344944.1"/>
    <property type="molecule type" value="Genomic_DNA"/>
</dbReference>
<reference evidence="1 2" key="1">
    <citation type="submission" date="2024-01" db="EMBL/GenBank/DDBJ databases">
        <title>The genomes of 5 underutilized Papilionoideae crops provide insights into root nodulation and disease resistanc.</title>
        <authorList>
            <person name="Jiang F."/>
        </authorList>
    </citation>
    <scope>NUCLEOTIDE SEQUENCE [LARGE SCALE GENOMIC DNA]</scope>
    <source>
        <strain evidence="1">LVBAO_FW01</strain>
        <tissue evidence="1">Leaves</tissue>
    </source>
</reference>
<name>A0AAN9QR43_CANGL</name>
<sequence>MGGSVRSDDRRICLFSASRQIPEMLSTQLILELSLLAEFSAKKTPRKKKPPAMGVSPLFIGPWLDLDSVAHASLKQGVMKMNASESPHAPFLGLAKFTHENRGYSPAISITWCTKLGSKSAPIQPQVALVVLPLSTEAYPYGFSHFLFTTRSIFAWEFPKETDSEAITGISLPGRNRIANFSFPSRGFLLQDRVRLLGSKVFFLFSYRMATPLPEPKAHPDYMGLKDRIREKFSICHFRRPSMHPVLMLNNRNNLTNPLSGNNHRIGDSNQILLEIKGTPAGLWLSAHKWLLSPGQSSSIDRESIFFRLNGLVDVSTLKLIKSVFTITLRPGSVRIHQLHPEPGLKVAILLLQFTQKLPRMCFPKVLGIPSRNCYSLGTLY</sequence>